<dbReference type="InterPro" id="IPR044048">
    <property type="entry name" value="Big_12"/>
</dbReference>
<evidence type="ECO:0000313" key="2">
    <source>
        <dbReference type="EMBL" id="SVE41300.1"/>
    </source>
</evidence>
<feature type="non-terminal residue" evidence="2">
    <location>
        <position position="236"/>
    </location>
</feature>
<feature type="domain" description="Bacterial Ig-like" evidence="1">
    <location>
        <begin position="117"/>
        <end position="215"/>
    </location>
</feature>
<name>A0A383DAH0_9ZZZZ</name>
<protein>
    <recommendedName>
        <fullName evidence="1">Bacterial Ig-like domain-containing protein</fullName>
    </recommendedName>
</protein>
<gene>
    <name evidence="2" type="ORF">METZ01_LOCUS494154</name>
</gene>
<organism evidence="2">
    <name type="scientific">marine metagenome</name>
    <dbReference type="NCBI Taxonomy" id="408172"/>
    <lineage>
        <taxon>unclassified sequences</taxon>
        <taxon>metagenomes</taxon>
        <taxon>ecological metagenomes</taxon>
    </lineage>
</organism>
<dbReference type="AlphaFoldDB" id="A0A383DAH0"/>
<dbReference type="Pfam" id="PF19078">
    <property type="entry name" value="Big_12"/>
    <property type="match status" value="1"/>
</dbReference>
<evidence type="ECO:0000259" key="1">
    <source>
        <dbReference type="Pfam" id="PF19078"/>
    </source>
</evidence>
<reference evidence="2" key="1">
    <citation type="submission" date="2018-05" db="EMBL/GenBank/DDBJ databases">
        <authorList>
            <person name="Lanie J.A."/>
            <person name="Ng W.-L."/>
            <person name="Kazmierczak K.M."/>
            <person name="Andrzejewski T.M."/>
            <person name="Davidsen T.M."/>
            <person name="Wayne K.J."/>
            <person name="Tettelin H."/>
            <person name="Glass J.I."/>
            <person name="Rusch D."/>
            <person name="Podicherti R."/>
            <person name="Tsui H.-C.T."/>
            <person name="Winkler M.E."/>
        </authorList>
    </citation>
    <scope>NUCLEOTIDE SEQUENCE</scope>
</reference>
<feature type="non-terminal residue" evidence="2">
    <location>
        <position position="1"/>
    </location>
</feature>
<sequence>NTATPTQFAFTHDRTAPTVSSIAVTGVTSGSYGTASTYTVIVTASEALENQPTLGLAGGTAGDGSGSGGGSATIWTYTFTPSSADQAVTIDVAIGSITDAAGNDNTAAATQFAFTHDATAPTATIASTEVTTGGSLNEAVTFTVTFSEEMTGIADGDFTVGDSRCTLSGYEVTTANTVFTQICGGNGLTDGETITLSVGAVGTDAAGNSNTAATDFTWTYDTTVPTVVITSGDVST</sequence>
<proteinExistence type="predicted"/>
<accession>A0A383DAH0</accession>
<dbReference type="EMBL" id="UINC01215561">
    <property type="protein sequence ID" value="SVE41300.1"/>
    <property type="molecule type" value="Genomic_DNA"/>
</dbReference>